<keyword evidence="4 5" id="KW-0472">Membrane</keyword>
<dbReference type="Pfam" id="PF08510">
    <property type="entry name" value="PIG-P"/>
    <property type="match status" value="1"/>
</dbReference>
<dbReference type="GO" id="GO:0006506">
    <property type="term" value="P:GPI anchor biosynthetic process"/>
    <property type="evidence" value="ECO:0007669"/>
    <property type="project" value="TreeGrafter"/>
</dbReference>
<dbReference type="InterPro" id="IPR052263">
    <property type="entry name" value="GPI_Anchor_Biosynth"/>
</dbReference>
<feature type="transmembrane region" description="Helical" evidence="5">
    <location>
        <begin position="21"/>
        <end position="38"/>
    </location>
</feature>
<evidence type="ECO:0000313" key="7">
    <source>
        <dbReference type="EMBL" id="SAM05077.1"/>
    </source>
</evidence>
<evidence type="ECO:0000313" key="8">
    <source>
        <dbReference type="Proteomes" id="UP000078561"/>
    </source>
</evidence>
<dbReference type="PANTHER" id="PTHR46346">
    <property type="entry name" value="PHOSPHATIDYLINOSITOL N-ACETYLGLUCOSAMINYLTRANSFERASE SUBUNIT P"/>
    <property type="match status" value="1"/>
</dbReference>
<evidence type="ECO:0000256" key="4">
    <source>
        <dbReference type="ARBA" id="ARBA00023136"/>
    </source>
</evidence>
<comment type="subcellular location">
    <subcellularLocation>
        <location evidence="1">Membrane</location>
        <topology evidence="1">Multi-pass membrane protein</topology>
    </subcellularLocation>
</comment>
<evidence type="ECO:0000256" key="2">
    <source>
        <dbReference type="ARBA" id="ARBA00022692"/>
    </source>
</evidence>
<gene>
    <name evidence="7" type="primary">ABSGL_10943.1 scaffold 12033</name>
</gene>
<evidence type="ECO:0000256" key="1">
    <source>
        <dbReference type="ARBA" id="ARBA00004141"/>
    </source>
</evidence>
<keyword evidence="3 5" id="KW-1133">Transmembrane helix</keyword>
<proteinExistence type="predicted"/>
<dbReference type="STRING" id="4829.A0A168QM48"/>
<dbReference type="PANTHER" id="PTHR46346:SF1">
    <property type="entry name" value="PHOSPHATIDYLINOSITOL N-ACETYLGLUCOSAMINYLTRANSFERASE SUBUNIT P"/>
    <property type="match status" value="1"/>
</dbReference>
<evidence type="ECO:0000256" key="3">
    <source>
        <dbReference type="ARBA" id="ARBA00022989"/>
    </source>
</evidence>
<accession>A0A168QM48</accession>
<dbReference type="Proteomes" id="UP000078561">
    <property type="component" value="Unassembled WGS sequence"/>
</dbReference>
<keyword evidence="8" id="KW-1185">Reference proteome</keyword>
<organism evidence="7">
    <name type="scientific">Absidia glauca</name>
    <name type="common">Pin mould</name>
    <dbReference type="NCBI Taxonomy" id="4829"/>
    <lineage>
        <taxon>Eukaryota</taxon>
        <taxon>Fungi</taxon>
        <taxon>Fungi incertae sedis</taxon>
        <taxon>Mucoromycota</taxon>
        <taxon>Mucoromycotina</taxon>
        <taxon>Mucoromycetes</taxon>
        <taxon>Mucorales</taxon>
        <taxon>Cunninghamellaceae</taxon>
        <taxon>Absidia</taxon>
    </lineage>
</organism>
<dbReference type="EMBL" id="LT554417">
    <property type="protein sequence ID" value="SAM05077.1"/>
    <property type="molecule type" value="Genomic_DNA"/>
</dbReference>
<dbReference type="AlphaFoldDB" id="A0A168QM48"/>
<sequence length="180" mass="20309">MYLASFVVFGKIRKGELKEQGLLFADVTIGLYAIWAYVPDPILHGMGITYYPNRYWALAIPVWIMTLVWFTFIYYMTVNLMNTPPFDSYDCITGNKDGCQKGGGGGTGAYLFVSSFLDEHASMMEVEKLSFEDRPVDWMPELHDIPISVVNAYLYQDEDDDGPIKPNGICLLPHQKSALA</sequence>
<feature type="domain" description="PIG-P" evidence="6">
    <location>
        <begin position="25"/>
        <end position="155"/>
    </location>
</feature>
<dbReference type="OrthoDB" id="690928at2759"/>
<dbReference type="InterPro" id="IPR013717">
    <property type="entry name" value="PIG-P"/>
</dbReference>
<dbReference type="GO" id="GO:0016020">
    <property type="term" value="C:membrane"/>
    <property type="evidence" value="ECO:0007669"/>
    <property type="project" value="UniProtKB-SubCell"/>
</dbReference>
<name>A0A168QM48_ABSGL</name>
<keyword evidence="2 5" id="KW-0812">Transmembrane</keyword>
<dbReference type="InParanoid" id="A0A168QM48"/>
<protein>
    <recommendedName>
        <fullName evidence="6">PIG-P domain-containing protein</fullName>
    </recommendedName>
</protein>
<dbReference type="GO" id="GO:0005783">
    <property type="term" value="C:endoplasmic reticulum"/>
    <property type="evidence" value="ECO:0007669"/>
    <property type="project" value="TreeGrafter"/>
</dbReference>
<evidence type="ECO:0000256" key="5">
    <source>
        <dbReference type="SAM" id="Phobius"/>
    </source>
</evidence>
<feature type="transmembrane region" description="Helical" evidence="5">
    <location>
        <begin position="58"/>
        <end position="76"/>
    </location>
</feature>
<reference evidence="7" key="1">
    <citation type="submission" date="2016-04" db="EMBL/GenBank/DDBJ databases">
        <authorList>
            <person name="Evans L.H."/>
            <person name="Alamgir A."/>
            <person name="Owens N."/>
            <person name="Weber N.D."/>
            <person name="Virtaneva K."/>
            <person name="Barbian K."/>
            <person name="Babar A."/>
            <person name="Rosenke K."/>
        </authorList>
    </citation>
    <scope>NUCLEOTIDE SEQUENCE [LARGE SCALE GENOMIC DNA]</scope>
    <source>
        <strain evidence="7">CBS 101.48</strain>
    </source>
</reference>
<evidence type="ECO:0000259" key="6">
    <source>
        <dbReference type="Pfam" id="PF08510"/>
    </source>
</evidence>